<protein>
    <submittedName>
        <fullName evidence="11">Uncharacterized protein</fullName>
    </submittedName>
</protein>
<dbReference type="InterPro" id="IPR003369">
    <property type="entry name" value="TatA/B/E"/>
</dbReference>
<evidence type="ECO:0000256" key="2">
    <source>
        <dbReference type="ARBA" id="ARBA00022448"/>
    </source>
</evidence>
<gene>
    <name evidence="11" type="ORF">PPAR1163_LOCUS6647</name>
</gene>
<organism evidence="11">
    <name type="scientific">Phaeomonas parva</name>
    <dbReference type="NCBI Taxonomy" id="124430"/>
    <lineage>
        <taxon>Eukaryota</taxon>
        <taxon>Sar</taxon>
        <taxon>Stramenopiles</taxon>
        <taxon>Ochrophyta</taxon>
        <taxon>Pinguiophyceae</taxon>
        <taxon>Pinguiochrysidales</taxon>
        <taxon>Pinguiochrysidaceae</taxon>
        <taxon>Phaeomonas</taxon>
    </lineage>
</organism>
<keyword evidence="2" id="KW-0813">Transport</keyword>
<feature type="chain" id="PRO_5030856605" evidence="10">
    <location>
        <begin position="20"/>
        <end position="144"/>
    </location>
</feature>
<feature type="region of interest" description="Disordered" evidence="8">
    <location>
        <begin position="125"/>
        <end position="144"/>
    </location>
</feature>
<sequence length="144" mass="14477">MKVAAIALLLAALLGLGQAFTAPRSAVRVMGVMPRKVAVMQPQGMGAVAQPLPRSAASGTVTMGLFGLGTPELVVIGVIAAAVIGPKNLKKLAGDFGKVAGELKDVPEEFQKGIDEGKKAAIDKAAAGAEPVDVTPPAEAPAKE</sequence>
<accession>A0A7S1TVD6</accession>
<feature type="transmembrane region" description="Helical" evidence="9">
    <location>
        <begin position="61"/>
        <end position="84"/>
    </location>
</feature>
<evidence type="ECO:0000256" key="6">
    <source>
        <dbReference type="ARBA" id="ARBA00023010"/>
    </source>
</evidence>
<proteinExistence type="predicted"/>
<keyword evidence="5 9" id="KW-1133">Transmembrane helix</keyword>
<dbReference type="AlphaFoldDB" id="A0A7S1TVD6"/>
<reference evidence="11" key="1">
    <citation type="submission" date="2021-01" db="EMBL/GenBank/DDBJ databases">
        <authorList>
            <person name="Corre E."/>
            <person name="Pelletier E."/>
            <person name="Niang G."/>
            <person name="Scheremetjew M."/>
            <person name="Finn R."/>
            <person name="Kale V."/>
            <person name="Holt S."/>
            <person name="Cochrane G."/>
            <person name="Meng A."/>
            <person name="Brown T."/>
            <person name="Cohen L."/>
        </authorList>
    </citation>
    <scope>NUCLEOTIDE SEQUENCE</scope>
    <source>
        <strain evidence="11">CCMP2877</strain>
    </source>
</reference>
<dbReference type="Pfam" id="PF02416">
    <property type="entry name" value="TatA_B_E"/>
    <property type="match status" value="1"/>
</dbReference>
<dbReference type="GO" id="GO:0015031">
    <property type="term" value="P:protein transport"/>
    <property type="evidence" value="ECO:0007669"/>
    <property type="project" value="UniProtKB-KW"/>
</dbReference>
<feature type="signal peptide" evidence="10">
    <location>
        <begin position="1"/>
        <end position="19"/>
    </location>
</feature>
<keyword evidence="3 9" id="KW-0812">Transmembrane</keyword>
<evidence type="ECO:0000256" key="1">
    <source>
        <dbReference type="ARBA" id="ARBA00004167"/>
    </source>
</evidence>
<evidence type="ECO:0000256" key="10">
    <source>
        <dbReference type="SAM" id="SignalP"/>
    </source>
</evidence>
<evidence type="ECO:0000313" key="11">
    <source>
        <dbReference type="EMBL" id="CAD9248288.1"/>
    </source>
</evidence>
<dbReference type="GO" id="GO:0016020">
    <property type="term" value="C:membrane"/>
    <property type="evidence" value="ECO:0007669"/>
    <property type="project" value="UniProtKB-SubCell"/>
</dbReference>
<dbReference type="PANTHER" id="PTHR33162">
    <property type="entry name" value="SEC-INDEPENDENT PROTEIN TRANSLOCASE PROTEIN TATA, CHLOROPLASTIC"/>
    <property type="match status" value="1"/>
</dbReference>
<evidence type="ECO:0000256" key="4">
    <source>
        <dbReference type="ARBA" id="ARBA00022927"/>
    </source>
</evidence>
<dbReference type="PANTHER" id="PTHR33162:SF1">
    <property type="entry name" value="SEC-INDEPENDENT PROTEIN TRANSLOCASE PROTEIN TATA, CHLOROPLASTIC"/>
    <property type="match status" value="1"/>
</dbReference>
<name>A0A7S1TVD6_9STRA</name>
<evidence type="ECO:0000256" key="8">
    <source>
        <dbReference type="SAM" id="MobiDB-lite"/>
    </source>
</evidence>
<evidence type="ECO:0000256" key="9">
    <source>
        <dbReference type="SAM" id="Phobius"/>
    </source>
</evidence>
<keyword evidence="6" id="KW-0811">Translocation</keyword>
<evidence type="ECO:0000256" key="7">
    <source>
        <dbReference type="ARBA" id="ARBA00023136"/>
    </source>
</evidence>
<keyword evidence="7 9" id="KW-0472">Membrane</keyword>
<dbReference type="EMBL" id="HBGJ01010686">
    <property type="protein sequence ID" value="CAD9248288.1"/>
    <property type="molecule type" value="Transcribed_RNA"/>
</dbReference>
<evidence type="ECO:0000256" key="5">
    <source>
        <dbReference type="ARBA" id="ARBA00022989"/>
    </source>
</evidence>
<keyword evidence="10" id="KW-0732">Signal</keyword>
<keyword evidence="4" id="KW-0653">Protein transport</keyword>
<comment type="subcellular location">
    <subcellularLocation>
        <location evidence="1">Membrane</location>
        <topology evidence="1">Single-pass membrane protein</topology>
    </subcellularLocation>
</comment>
<dbReference type="Gene3D" id="1.20.5.3310">
    <property type="match status" value="1"/>
</dbReference>
<evidence type="ECO:0000256" key="3">
    <source>
        <dbReference type="ARBA" id="ARBA00022692"/>
    </source>
</evidence>